<dbReference type="RefSeq" id="WP_319054129.1">
    <property type="nucleotide sequence ID" value="NZ_JARAUR010000108.1"/>
</dbReference>
<comment type="caution">
    <text evidence="2">The sequence shown here is derived from an EMBL/GenBank/DDBJ whole genome shotgun (WGS) entry which is preliminary data.</text>
</comment>
<organism evidence="2 3">
    <name type="scientific">Streptomyces europaeiscabiei</name>
    <dbReference type="NCBI Taxonomy" id="146819"/>
    <lineage>
        <taxon>Bacteria</taxon>
        <taxon>Bacillati</taxon>
        <taxon>Actinomycetota</taxon>
        <taxon>Actinomycetes</taxon>
        <taxon>Kitasatosporales</taxon>
        <taxon>Streptomycetaceae</taxon>
        <taxon>Streptomyces</taxon>
    </lineage>
</organism>
<accession>A0ABU4NVG8</accession>
<feature type="compositionally biased region" description="Acidic residues" evidence="1">
    <location>
        <begin position="1"/>
        <end position="12"/>
    </location>
</feature>
<evidence type="ECO:0000313" key="3">
    <source>
        <dbReference type="Proteomes" id="UP001271274"/>
    </source>
</evidence>
<reference evidence="2 3" key="1">
    <citation type="journal article" date="2023" name="Microb. Genom.">
        <title>Mesoterricola silvestris gen. nov., sp. nov., Mesoterricola sediminis sp. nov., Geothrix oryzae sp. nov., Geothrix edaphica sp. nov., Geothrix rubra sp. nov., and Geothrix limicola sp. nov., six novel members of Acidobacteriota isolated from soils.</title>
        <authorList>
            <person name="Weisberg A.J."/>
            <person name="Pearce E."/>
            <person name="Kramer C.G."/>
            <person name="Chang J.H."/>
            <person name="Clarke C.R."/>
        </authorList>
    </citation>
    <scope>NUCLEOTIDE SEQUENCE [LARGE SCALE GENOMIC DNA]</scope>
    <source>
        <strain evidence="2 3">ID09-01A</strain>
    </source>
</reference>
<feature type="compositionally biased region" description="Basic and acidic residues" evidence="1">
    <location>
        <begin position="26"/>
        <end position="36"/>
    </location>
</feature>
<keyword evidence="3" id="KW-1185">Reference proteome</keyword>
<dbReference type="Proteomes" id="UP001271274">
    <property type="component" value="Unassembled WGS sequence"/>
</dbReference>
<evidence type="ECO:0000313" key="2">
    <source>
        <dbReference type="EMBL" id="MDX3706605.1"/>
    </source>
</evidence>
<protein>
    <submittedName>
        <fullName evidence="2">Uncharacterized protein</fullName>
    </submittedName>
</protein>
<feature type="region of interest" description="Disordered" evidence="1">
    <location>
        <begin position="1"/>
        <end position="36"/>
    </location>
</feature>
<proteinExistence type="predicted"/>
<sequence length="77" mass="9061">MADRSEEYDESAEAQVPDPVEEPDKEPDKTTDLTHDKTSWREKAYMTLGIFYYGGHIAHWMWLQAQEQLFPLVQPYV</sequence>
<evidence type="ECO:0000256" key="1">
    <source>
        <dbReference type="SAM" id="MobiDB-lite"/>
    </source>
</evidence>
<dbReference type="EMBL" id="JARAYU010000030">
    <property type="protein sequence ID" value="MDX3706605.1"/>
    <property type="molecule type" value="Genomic_DNA"/>
</dbReference>
<gene>
    <name evidence="2" type="ORF">PV662_44420</name>
</gene>
<name>A0ABU4NVG8_9ACTN</name>